<dbReference type="InterPro" id="IPR019109">
    <property type="entry name" value="MamF_MmsF"/>
</dbReference>
<dbReference type="GeneID" id="33898795"/>
<comment type="caution">
    <text evidence="6">The sequence shown here is derived from an EMBL/GenBank/DDBJ whole genome shotgun (WGS) entry which is preliminary data.</text>
</comment>
<feature type="transmembrane region" description="Helical" evidence="5">
    <location>
        <begin position="6"/>
        <end position="30"/>
    </location>
</feature>
<dbReference type="Pfam" id="PF09685">
    <property type="entry name" value="MamF_MmsF"/>
    <property type="match status" value="1"/>
</dbReference>
<evidence type="ECO:0000256" key="3">
    <source>
        <dbReference type="ARBA" id="ARBA00022989"/>
    </source>
</evidence>
<evidence type="ECO:0000313" key="6">
    <source>
        <dbReference type="EMBL" id="SCM04472.1"/>
    </source>
</evidence>
<feature type="transmembrane region" description="Helical" evidence="5">
    <location>
        <begin position="42"/>
        <end position="65"/>
    </location>
</feature>
<dbReference type="Proteomes" id="UP000242164">
    <property type="component" value="Unassembled WGS sequence"/>
</dbReference>
<organism evidence="6 7">
    <name type="scientific">Bacillus cytotoxicus</name>
    <dbReference type="NCBI Taxonomy" id="580165"/>
    <lineage>
        <taxon>Bacteria</taxon>
        <taxon>Bacillati</taxon>
        <taxon>Bacillota</taxon>
        <taxon>Bacilli</taxon>
        <taxon>Bacillales</taxon>
        <taxon>Bacillaceae</taxon>
        <taxon>Bacillus</taxon>
        <taxon>Bacillus cereus group</taxon>
    </lineage>
</organism>
<evidence type="ECO:0000256" key="5">
    <source>
        <dbReference type="SAM" id="Phobius"/>
    </source>
</evidence>
<keyword evidence="2 5" id="KW-0812">Transmembrane</keyword>
<evidence type="ECO:0000256" key="2">
    <source>
        <dbReference type="ARBA" id="ARBA00022692"/>
    </source>
</evidence>
<feature type="transmembrane region" description="Helical" evidence="5">
    <location>
        <begin position="71"/>
        <end position="97"/>
    </location>
</feature>
<protein>
    <recommendedName>
        <fullName evidence="8">DUF4870 domain-containing protein</fullName>
    </recommendedName>
</protein>
<keyword evidence="3 5" id="KW-1133">Transmembrane helix</keyword>
<gene>
    <name evidence="6" type="ORF">BCB44BAC_03982</name>
</gene>
<evidence type="ECO:0008006" key="8">
    <source>
        <dbReference type="Google" id="ProtNLM"/>
    </source>
</evidence>
<sequence>MNGNKILAALSYWSVFFAPIIFPIIIWIIGENETKIHAKKALWTHIIPGITAFLGMIIIGMLGITSNQPDITLGIGSIIIIGICGIISIYFFIWNIVKGIQVLKS</sequence>
<proteinExistence type="predicted"/>
<dbReference type="AlphaFoldDB" id="A0AAX2CMZ6"/>
<accession>A0AAX2CMZ6</accession>
<evidence type="ECO:0000256" key="4">
    <source>
        <dbReference type="ARBA" id="ARBA00023136"/>
    </source>
</evidence>
<name>A0AAX2CMZ6_9BACI</name>
<dbReference type="EMBL" id="FMIK01000052">
    <property type="protein sequence ID" value="SCM04472.1"/>
    <property type="molecule type" value="Genomic_DNA"/>
</dbReference>
<evidence type="ECO:0000256" key="1">
    <source>
        <dbReference type="ARBA" id="ARBA00004141"/>
    </source>
</evidence>
<comment type="subcellular location">
    <subcellularLocation>
        <location evidence="1">Membrane</location>
        <topology evidence="1">Multi-pass membrane protein</topology>
    </subcellularLocation>
</comment>
<reference evidence="6 7" key="1">
    <citation type="submission" date="2016-08" db="EMBL/GenBank/DDBJ databases">
        <authorList>
            <person name="Loux V."/>
            <person name="Rue O."/>
        </authorList>
    </citation>
    <scope>NUCLEOTIDE SEQUENCE [LARGE SCALE GENOMIC DNA]</scope>
    <source>
        <strain evidence="6 7">AFSSA_08CEB44bac</strain>
    </source>
</reference>
<keyword evidence="4 5" id="KW-0472">Membrane</keyword>
<dbReference type="RefSeq" id="WP_012095994.1">
    <property type="nucleotide sequence ID" value="NZ_CP024101.1"/>
</dbReference>
<evidence type="ECO:0000313" key="7">
    <source>
        <dbReference type="Proteomes" id="UP000242164"/>
    </source>
</evidence>